<comment type="similarity">
    <text evidence="4">In the C-terminal section; belongs to the transpeptidase family.</text>
</comment>
<dbReference type="GO" id="GO:0006508">
    <property type="term" value="P:proteolysis"/>
    <property type="evidence" value="ECO:0007669"/>
    <property type="project" value="UniProtKB-KW"/>
</dbReference>
<dbReference type="GO" id="GO:0008360">
    <property type="term" value="P:regulation of cell shape"/>
    <property type="evidence" value="ECO:0007669"/>
    <property type="project" value="UniProtKB-KW"/>
</dbReference>
<keyword evidence="9" id="KW-0997">Cell inner membrane</keyword>
<dbReference type="EMBL" id="CP021425">
    <property type="protein sequence ID" value="ARU54876.1"/>
    <property type="molecule type" value="Genomic_DNA"/>
</dbReference>
<keyword evidence="18" id="KW-0573">Peptidoglycan synthesis</keyword>
<evidence type="ECO:0000256" key="10">
    <source>
        <dbReference type="ARBA" id="ARBA00022645"/>
    </source>
</evidence>
<dbReference type="NCBIfam" id="TIGR02074">
    <property type="entry name" value="PBP_1a_fam"/>
    <property type="match status" value="1"/>
</dbReference>
<dbReference type="SUPFAM" id="SSF53955">
    <property type="entry name" value="Lysozyme-like"/>
    <property type="match status" value="1"/>
</dbReference>
<evidence type="ECO:0000256" key="26">
    <source>
        <dbReference type="ARBA" id="ARBA00049902"/>
    </source>
</evidence>
<organism evidence="32 33">
    <name type="scientific">Oleiphilus messinensis</name>
    <dbReference type="NCBI Taxonomy" id="141451"/>
    <lineage>
        <taxon>Bacteria</taxon>
        <taxon>Pseudomonadati</taxon>
        <taxon>Pseudomonadota</taxon>
        <taxon>Gammaproteobacteria</taxon>
        <taxon>Oceanospirillales</taxon>
        <taxon>Oleiphilaceae</taxon>
        <taxon>Oleiphilus</taxon>
    </lineage>
</organism>
<sequence length="859" mass="95177">MSYFVSFSRFLLWSILAAFAGLGTLAAALYLYLTPGLPDAEQLKHTQLQVPLRVYTSDQKLVAEYGEKRRTPIHIENVPEQFKNAFIAAEDNQFYEHQGVSIKGLIRASLELVSTGSIQSGGSTITMQVAKNFFLSRERTFTRKFNEILLALQIEQELTKDEILELYFNKIYFGNRAYGIEAAAQAYYGKSIQELTLGQMAMIAGLPKAPSSYNPLANASRALIRRDWILGRMHKLHFISSEDYNEAIKQPITASYHGATPEVEAPYLAEMARKYMTDSYGEAAYEDGYKVTLTVNSTLQQAAQSAVRAGLESYDRRHGYRGPIATINEIETKSTSAILSNLNTIPTIEALIPGAVLKVSDDIAEILLKNSQTGIIKIAESKWASPYLSVNSKGATPNTITDIVKPGDVIYTQISPEQTEENNNDETKTAIYLKLAQLPQAQSALISIRPFDGAVQALVGGYSFYQSKYNRATQAKRQPGSNFKPFIYLSALENGATAATLINDAPIVFDDDKLESIWRPENSSGKFLGETRLRKALYQSKNLVSIRLLQDLGIKTALSYVARFGFDTNALPHDLSLALGSGTLTPWDIASGYAILANGGYKVKPYFIDRIENANEEILFESTPELACMPCTPEKLAPYSLLHKFTPTPEAFSLALSSPEVEDNTTPAQEIIPTTSQSIHESEIQTPMYDIPSAQRITDPRATYILHDIMKDVITRGTGRRALTLKRSDIAGKTGTTNDQKDAWFSGFNTELATSVWVGFDQPETLGRREYGAAAALPIWIDYMRIALAGTQEHHLSQPHGLSTVRINPKTGKRAQANDTNAIFEIFRTENTPELDSTKPIPSHQEGENTIEITPEEIF</sequence>
<proteinExistence type="inferred from homology"/>
<dbReference type="InterPro" id="IPR012338">
    <property type="entry name" value="Beta-lactam/transpept-like"/>
</dbReference>
<dbReference type="GO" id="GO:0071555">
    <property type="term" value="P:cell wall organization"/>
    <property type="evidence" value="ECO:0007669"/>
    <property type="project" value="UniProtKB-KW"/>
</dbReference>
<accession>A0A1Y0I519</accession>
<dbReference type="GO" id="GO:0009252">
    <property type="term" value="P:peptidoglycan biosynthetic process"/>
    <property type="evidence" value="ECO:0007669"/>
    <property type="project" value="UniProtKB-UniPathway"/>
</dbReference>
<keyword evidence="21" id="KW-0046">Antibiotic resistance</keyword>
<evidence type="ECO:0000256" key="20">
    <source>
        <dbReference type="ARBA" id="ARBA00023136"/>
    </source>
</evidence>
<evidence type="ECO:0000256" key="18">
    <source>
        <dbReference type="ARBA" id="ARBA00022984"/>
    </source>
</evidence>
<name>A0A1Y0I519_9GAMM</name>
<evidence type="ECO:0000256" key="14">
    <source>
        <dbReference type="ARBA" id="ARBA00022692"/>
    </source>
</evidence>
<dbReference type="Proteomes" id="UP000196027">
    <property type="component" value="Chromosome"/>
</dbReference>
<dbReference type="GO" id="GO:0008955">
    <property type="term" value="F:peptidoglycan glycosyltransferase activity"/>
    <property type="evidence" value="ECO:0007669"/>
    <property type="project" value="UniProtKB-EC"/>
</dbReference>
<evidence type="ECO:0000256" key="24">
    <source>
        <dbReference type="ARBA" id="ARBA00034000"/>
    </source>
</evidence>
<evidence type="ECO:0000256" key="12">
    <source>
        <dbReference type="ARBA" id="ARBA00022676"/>
    </source>
</evidence>
<reference evidence="32 33" key="1">
    <citation type="submission" date="2017-05" db="EMBL/GenBank/DDBJ databases">
        <title>Genomic insights into alkan degradation activity of Oleiphilus messinensis.</title>
        <authorList>
            <person name="Kozyavkin S.A."/>
            <person name="Slesarev A.I."/>
            <person name="Golyshin P.N."/>
            <person name="Korzhenkov A."/>
            <person name="Golyshina O.N."/>
            <person name="Toshchakov S.V."/>
        </authorList>
    </citation>
    <scope>NUCLEOTIDE SEQUENCE [LARGE SCALE GENOMIC DNA]</scope>
    <source>
        <strain evidence="32 33">ME102</strain>
    </source>
</reference>
<dbReference type="AlphaFoldDB" id="A0A1Y0I519"/>
<comment type="function">
    <text evidence="1">Cell wall formation. Synthesis of cross-linked peptidoglycan from the lipid intermediates. The enzyme has a penicillin-insensitive transglycosylase N-terminal domain (formation of linear glycan strands) and a penicillin-sensitive transpeptidase C-terminal domain (cross-linking of the peptide subunits).</text>
</comment>
<dbReference type="EC" id="3.4.16.4" evidence="6"/>
<evidence type="ECO:0000256" key="28">
    <source>
        <dbReference type="SAM" id="MobiDB-lite"/>
    </source>
</evidence>
<evidence type="ECO:0000256" key="16">
    <source>
        <dbReference type="ARBA" id="ARBA00022960"/>
    </source>
</evidence>
<dbReference type="RefSeq" id="WP_087460038.1">
    <property type="nucleotide sequence ID" value="NZ_CP021425.1"/>
</dbReference>
<keyword evidence="10" id="KW-0121">Carboxypeptidase</keyword>
<evidence type="ECO:0000256" key="2">
    <source>
        <dbReference type="ARBA" id="ARBA00004249"/>
    </source>
</evidence>
<evidence type="ECO:0000256" key="25">
    <source>
        <dbReference type="ARBA" id="ARBA00044770"/>
    </source>
</evidence>
<dbReference type="KEGG" id="ome:OLMES_0784"/>
<evidence type="ECO:0000256" key="1">
    <source>
        <dbReference type="ARBA" id="ARBA00002624"/>
    </source>
</evidence>
<evidence type="ECO:0000256" key="8">
    <source>
        <dbReference type="ARBA" id="ARBA00022475"/>
    </source>
</evidence>
<evidence type="ECO:0000256" key="13">
    <source>
        <dbReference type="ARBA" id="ARBA00022679"/>
    </source>
</evidence>
<evidence type="ECO:0000256" key="27">
    <source>
        <dbReference type="ARBA" id="ARBA00060592"/>
    </source>
</evidence>
<dbReference type="OrthoDB" id="9766909at2"/>
<comment type="catalytic activity">
    <reaction evidence="26">
        <text>[GlcNAc-(1-&gt;4)-Mur2Ac(oyl-L-Ala-gamma-D-Glu-L-Lys-D-Ala-D-Ala)](n)-di-trans,octa-cis-undecaprenyl diphosphate + beta-D-GlcNAc-(1-&gt;4)-Mur2Ac(oyl-L-Ala-gamma-D-Glu-L-Lys-D-Ala-D-Ala)-di-trans,octa-cis-undecaprenyl diphosphate = [GlcNAc-(1-&gt;4)-Mur2Ac(oyl-L-Ala-gamma-D-Glu-L-Lys-D-Ala-D-Ala)](n+1)-di-trans,octa-cis-undecaprenyl diphosphate + di-trans,octa-cis-undecaprenyl diphosphate + H(+)</text>
        <dbReference type="Rhea" id="RHEA:23708"/>
        <dbReference type="Rhea" id="RHEA-COMP:9602"/>
        <dbReference type="Rhea" id="RHEA-COMP:9603"/>
        <dbReference type="ChEBI" id="CHEBI:15378"/>
        <dbReference type="ChEBI" id="CHEBI:58405"/>
        <dbReference type="ChEBI" id="CHEBI:60033"/>
        <dbReference type="ChEBI" id="CHEBI:78435"/>
        <dbReference type="EC" id="2.4.99.28"/>
    </reaction>
</comment>
<evidence type="ECO:0000256" key="9">
    <source>
        <dbReference type="ARBA" id="ARBA00022519"/>
    </source>
</evidence>
<dbReference type="Pfam" id="PF00912">
    <property type="entry name" value="Transgly"/>
    <property type="match status" value="1"/>
</dbReference>
<evidence type="ECO:0000256" key="4">
    <source>
        <dbReference type="ARBA" id="ARBA00007090"/>
    </source>
</evidence>
<dbReference type="Pfam" id="PF17092">
    <property type="entry name" value="PCB_OB"/>
    <property type="match status" value="1"/>
</dbReference>
<evidence type="ECO:0000256" key="5">
    <source>
        <dbReference type="ARBA" id="ARBA00007739"/>
    </source>
</evidence>
<dbReference type="InterPro" id="IPR001264">
    <property type="entry name" value="Glyco_trans_51"/>
</dbReference>
<dbReference type="PANTHER" id="PTHR32282:SF27">
    <property type="entry name" value="PENICILLIN-BINDING PROTEIN 1A"/>
    <property type="match status" value="1"/>
</dbReference>
<dbReference type="GO" id="GO:0030288">
    <property type="term" value="C:outer membrane-bounded periplasmic space"/>
    <property type="evidence" value="ECO:0007669"/>
    <property type="project" value="TreeGrafter"/>
</dbReference>
<keyword evidence="14" id="KW-0812">Transmembrane</keyword>
<evidence type="ECO:0000256" key="7">
    <source>
        <dbReference type="ARBA" id="ARBA00018638"/>
    </source>
</evidence>
<keyword evidence="11" id="KW-0645">Protease</keyword>
<evidence type="ECO:0000256" key="22">
    <source>
        <dbReference type="ARBA" id="ARBA00023268"/>
    </source>
</evidence>
<gene>
    <name evidence="32" type="ORF">OLMES_0784</name>
</gene>
<dbReference type="InterPro" id="IPR036950">
    <property type="entry name" value="PBP_transglycosylase"/>
</dbReference>
<comment type="pathway">
    <text evidence="27">Glycan biosynthesis.</text>
</comment>
<dbReference type="InterPro" id="IPR023346">
    <property type="entry name" value="Lysozyme-like_dom_sf"/>
</dbReference>
<comment type="catalytic activity">
    <reaction evidence="24">
        <text>Preferential cleavage: (Ac)2-L-Lys-D-Ala-|-D-Ala. Also transpeptidation of peptidyl-alanyl moieties that are N-acyl substituents of D-alanine.</text>
        <dbReference type="EC" id="3.4.16.4"/>
    </reaction>
</comment>
<evidence type="ECO:0000256" key="21">
    <source>
        <dbReference type="ARBA" id="ARBA00023251"/>
    </source>
</evidence>
<evidence type="ECO:0000259" key="30">
    <source>
        <dbReference type="Pfam" id="PF00912"/>
    </source>
</evidence>
<dbReference type="InterPro" id="IPR031376">
    <property type="entry name" value="PCB_OB"/>
</dbReference>
<dbReference type="PANTHER" id="PTHR32282">
    <property type="entry name" value="BINDING PROTEIN TRANSPEPTIDASE, PUTATIVE-RELATED"/>
    <property type="match status" value="1"/>
</dbReference>
<evidence type="ECO:0000256" key="11">
    <source>
        <dbReference type="ARBA" id="ARBA00022670"/>
    </source>
</evidence>
<dbReference type="SUPFAM" id="SSF56601">
    <property type="entry name" value="beta-lactamase/transpeptidase-like"/>
    <property type="match status" value="1"/>
</dbReference>
<dbReference type="Gene3D" id="3.40.710.10">
    <property type="entry name" value="DD-peptidase/beta-lactamase superfamily"/>
    <property type="match status" value="2"/>
</dbReference>
<evidence type="ECO:0000256" key="6">
    <source>
        <dbReference type="ARBA" id="ARBA00012448"/>
    </source>
</evidence>
<keyword evidence="19" id="KW-1133">Transmembrane helix</keyword>
<feature type="domain" description="Glycosyl transferase family 51" evidence="30">
    <location>
        <begin position="59"/>
        <end position="234"/>
    </location>
</feature>
<dbReference type="GO" id="GO:0008658">
    <property type="term" value="F:penicillin binding"/>
    <property type="evidence" value="ECO:0007669"/>
    <property type="project" value="InterPro"/>
</dbReference>
<dbReference type="FunFam" id="1.10.3810.10:FF:000003">
    <property type="entry name" value="Penicillin-binding protein 1a"/>
    <property type="match status" value="1"/>
</dbReference>
<evidence type="ECO:0000256" key="23">
    <source>
        <dbReference type="ARBA" id="ARBA00023316"/>
    </source>
</evidence>
<dbReference type="InterPro" id="IPR001460">
    <property type="entry name" value="PCN-bd_Tpept"/>
</dbReference>
<keyword evidence="8" id="KW-1003">Cell membrane</keyword>
<evidence type="ECO:0000256" key="19">
    <source>
        <dbReference type="ARBA" id="ARBA00022989"/>
    </source>
</evidence>
<dbReference type="Gene3D" id="1.10.3810.10">
    <property type="entry name" value="Biosynthetic peptidoglycan transglycosylase-like"/>
    <property type="match status" value="1"/>
</dbReference>
<keyword evidence="33" id="KW-1185">Reference proteome</keyword>
<keyword evidence="23" id="KW-0961">Cell wall biogenesis/degradation</keyword>
<dbReference type="Pfam" id="PF00905">
    <property type="entry name" value="Transpeptidase"/>
    <property type="match status" value="1"/>
</dbReference>
<dbReference type="GO" id="GO:0046677">
    <property type="term" value="P:response to antibiotic"/>
    <property type="evidence" value="ECO:0007669"/>
    <property type="project" value="UniProtKB-KW"/>
</dbReference>
<dbReference type="UniPathway" id="UPA00219"/>
<feature type="region of interest" description="Disordered" evidence="28">
    <location>
        <begin position="833"/>
        <end position="859"/>
    </location>
</feature>
<keyword evidence="17" id="KW-0735">Signal-anchor</keyword>
<evidence type="ECO:0000256" key="3">
    <source>
        <dbReference type="ARBA" id="ARBA00004752"/>
    </source>
</evidence>
<comment type="similarity">
    <text evidence="5">In the N-terminal section; belongs to the glycosyltransferase 51 family.</text>
</comment>
<dbReference type="EC" id="2.4.99.28" evidence="25"/>
<keyword evidence="12" id="KW-0328">Glycosyltransferase</keyword>
<dbReference type="GO" id="GO:0005886">
    <property type="term" value="C:plasma membrane"/>
    <property type="evidence" value="ECO:0007669"/>
    <property type="project" value="UniProtKB-SubCell"/>
</dbReference>
<evidence type="ECO:0000313" key="33">
    <source>
        <dbReference type="Proteomes" id="UP000196027"/>
    </source>
</evidence>
<keyword evidence="22" id="KW-0511">Multifunctional enzyme</keyword>
<evidence type="ECO:0000259" key="29">
    <source>
        <dbReference type="Pfam" id="PF00905"/>
    </source>
</evidence>
<comment type="subcellular location">
    <subcellularLocation>
        <location evidence="2">Cell inner membrane</location>
        <topology evidence="2">Single-pass type II membrane protein</topology>
    </subcellularLocation>
</comment>
<dbReference type="InterPro" id="IPR050396">
    <property type="entry name" value="Glycosyltr_51/Transpeptidase"/>
</dbReference>
<keyword evidence="20" id="KW-0472">Membrane</keyword>
<evidence type="ECO:0000256" key="17">
    <source>
        <dbReference type="ARBA" id="ARBA00022968"/>
    </source>
</evidence>
<keyword evidence="16" id="KW-0133">Cell shape</keyword>
<comment type="pathway">
    <text evidence="3">Cell wall biogenesis; peptidoglycan biosynthesis.</text>
</comment>
<evidence type="ECO:0000259" key="31">
    <source>
        <dbReference type="Pfam" id="PF17092"/>
    </source>
</evidence>
<evidence type="ECO:0000256" key="15">
    <source>
        <dbReference type="ARBA" id="ARBA00022801"/>
    </source>
</evidence>
<feature type="domain" description="Penicillin-binding protein OB-like" evidence="31">
    <location>
        <begin position="320"/>
        <end position="441"/>
    </location>
</feature>
<protein>
    <recommendedName>
        <fullName evidence="7">Penicillin-binding protein 1A</fullName>
        <ecNumber evidence="25">2.4.99.28</ecNumber>
        <ecNumber evidence="6">3.4.16.4</ecNumber>
    </recommendedName>
</protein>
<feature type="domain" description="Penicillin-binding protein transpeptidase" evidence="29">
    <location>
        <begin position="452"/>
        <end position="617"/>
    </location>
</feature>
<keyword evidence="13" id="KW-0808">Transferase</keyword>
<dbReference type="GO" id="GO:0009002">
    <property type="term" value="F:serine-type D-Ala-D-Ala carboxypeptidase activity"/>
    <property type="evidence" value="ECO:0007669"/>
    <property type="project" value="UniProtKB-EC"/>
</dbReference>
<keyword evidence="15" id="KW-0378">Hydrolase</keyword>
<evidence type="ECO:0000313" key="32">
    <source>
        <dbReference type="EMBL" id="ARU54876.1"/>
    </source>
</evidence>